<accession>A0A382LAT0</accession>
<reference evidence="1" key="1">
    <citation type="submission" date="2018-05" db="EMBL/GenBank/DDBJ databases">
        <authorList>
            <person name="Lanie J.A."/>
            <person name="Ng W.-L."/>
            <person name="Kazmierczak K.M."/>
            <person name="Andrzejewski T.M."/>
            <person name="Davidsen T.M."/>
            <person name="Wayne K.J."/>
            <person name="Tettelin H."/>
            <person name="Glass J.I."/>
            <person name="Rusch D."/>
            <person name="Podicherti R."/>
            <person name="Tsui H.-C.T."/>
            <person name="Winkler M.E."/>
        </authorList>
    </citation>
    <scope>NUCLEOTIDE SEQUENCE</scope>
</reference>
<dbReference type="EMBL" id="UINC01085973">
    <property type="protein sequence ID" value="SVC34004.1"/>
    <property type="molecule type" value="Genomic_DNA"/>
</dbReference>
<name>A0A382LAT0_9ZZZZ</name>
<evidence type="ECO:0000313" key="1">
    <source>
        <dbReference type="EMBL" id="SVC34004.1"/>
    </source>
</evidence>
<dbReference type="AlphaFoldDB" id="A0A382LAT0"/>
<gene>
    <name evidence="1" type="ORF">METZ01_LOCUS286858</name>
</gene>
<protein>
    <submittedName>
        <fullName evidence="1">Uncharacterized protein</fullName>
    </submittedName>
</protein>
<proteinExistence type="predicted"/>
<organism evidence="1">
    <name type="scientific">marine metagenome</name>
    <dbReference type="NCBI Taxonomy" id="408172"/>
    <lineage>
        <taxon>unclassified sequences</taxon>
        <taxon>metagenomes</taxon>
        <taxon>ecological metagenomes</taxon>
    </lineage>
</organism>
<sequence length="173" mass="17553">MGAVKLRTHFFLVDLAVLVFVEGSKCLAGIFQFIGTQGTVFIRVNRLHHRIGGAKSTTTTTIHGTALSGATGSSAFTAASALSGTARSSALTGATGSPTLATAKLFCEKCLNLLARGALVLIELAVAVLVEFLDHGFPDALTTFGSATTSAFTAASTLSGAASAALSRAFLSL</sequence>